<reference evidence="14" key="1">
    <citation type="journal article" date="2017" name="Nat. Microbiol.">
        <title>Global analysis of biosynthetic gene clusters reveals vast potential of secondary metabolite production in Penicillium species.</title>
        <authorList>
            <person name="Nielsen J.C."/>
            <person name="Grijseels S."/>
            <person name="Prigent S."/>
            <person name="Ji B."/>
            <person name="Dainat J."/>
            <person name="Nielsen K.F."/>
            <person name="Frisvad J.C."/>
            <person name="Workman M."/>
            <person name="Nielsen J."/>
        </authorList>
    </citation>
    <scope>NUCLEOTIDE SEQUENCE [LARGE SCALE GENOMIC DNA]</scope>
    <source>
        <strain evidence="14">IBT 14082</strain>
    </source>
</reference>
<feature type="compositionally biased region" description="Low complexity" evidence="11">
    <location>
        <begin position="449"/>
        <end position="465"/>
    </location>
</feature>
<dbReference type="SMART" id="SM00292">
    <property type="entry name" value="BRCT"/>
    <property type="match status" value="1"/>
</dbReference>
<dbReference type="GO" id="GO:0003677">
    <property type="term" value="F:DNA binding"/>
    <property type="evidence" value="ECO:0007669"/>
    <property type="project" value="UniProtKB-KW"/>
</dbReference>
<dbReference type="SUPFAM" id="SSF52113">
    <property type="entry name" value="BRCT domain"/>
    <property type="match status" value="1"/>
</dbReference>
<dbReference type="InterPro" id="IPR036420">
    <property type="entry name" value="BRCT_dom_sf"/>
</dbReference>
<dbReference type="GO" id="GO:0003689">
    <property type="term" value="F:DNA clamp loader activity"/>
    <property type="evidence" value="ECO:0007669"/>
    <property type="project" value="UniProtKB-UniRule"/>
</dbReference>
<dbReference type="OrthoDB" id="446168at2759"/>
<dbReference type="Pfam" id="PF25361">
    <property type="entry name" value="AAA_lid_RFC1"/>
    <property type="match status" value="1"/>
</dbReference>
<dbReference type="PANTHER" id="PTHR23389">
    <property type="entry name" value="CHROMOSOME TRANSMISSION FIDELITY FACTOR 18"/>
    <property type="match status" value="1"/>
</dbReference>
<dbReference type="SUPFAM" id="SSF52540">
    <property type="entry name" value="P-loop containing nucleoside triphosphate hydrolases"/>
    <property type="match status" value="1"/>
</dbReference>
<dbReference type="AlphaFoldDB" id="A0A1V6SQT1"/>
<dbReference type="FunFam" id="3.40.50.300:FF:000395">
    <property type="entry name" value="Replication factor C subunit 1"/>
    <property type="match status" value="1"/>
</dbReference>
<feature type="compositionally biased region" description="Basic and acidic residues" evidence="11">
    <location>
        <begin position="437"/>
        <end position="446"/>
    </location>
</feature>
<dbReference type="GO" id="GO:0006281">
    <property type="term" value="P:DNA repair"/>
    <property type="evidence" value="ECO:0007669"/>
    <property type="project" value="InterPro"/>
</dbReference>
<name>A0A1V6SQT1_9EURO</name>
<evidence type="ECO:0000256" key="3">
    <source>
        <dbReference type="ARBA" id="ARBA00020401"/>
    </source>
</evidence>
<comment type="similarity">
    <text evidence="2 10">Belongs to the activator 1 large subunit family.</text>
</comment>
<keyword evidence="9 10" id="KW-0539">Nucleus</keyword>
<dbReference type="InterPro" id="IPR003959">
    <property type="entry name" value="ATPase_AAA_core"/>
</dbReference>
<dbReference type="CDD" id="cd00009">
    <property type="entry name" value="AAA"/>
    <property type="match status" value="1"/>
</dbReference>
<evidence type="ECO:0000313" key="13">
    <source>
        <dbReference type="EMBL" id="OQE16238.1"/>
    </source>
</evidence>
<dbReference type="GO" id="GO:0005524">
    <property type="term" value="F:ATP binding"/>
    <property type="evidence" value="ECO:0007669"/>
    <property type="project" value="UniProtKB-UniRule"/>
</dbReference>
<protein>
    <recommendedName>
        <fullName evidence="3 10">Replication factor C subunit 1</fullName>
    </recommendedName>
</protein>
<feature type="compositionally biased region" description="Low complexity" evidence="11">
    <location>
        <begin position="249"/>
        <end position="258"/>
    </location>
</feature>
<dbReference type="STRING" id="254877.A0A1V6SQT1"/>
<dbReference type="Gene3D" id="1.20.272.10">
    <property type="match status" value="1"/>
</dbReference>
<evidence type="ECO:0000313" key="14">
    <source>
        <dbReference type="Proteomes" id="UP000191342"/>
    </source>
</evidence>
<dbReference type="GO" id="GO:0006271">
    <property type="term" value="P:DNA strand elongation involved in DNA replication"/>
    <property type="evidence" value="ECO:0007669"/>
    <property type="project" value="UniProtKB-ARBA"/>
</dbReference>
<evidence type="ECO:0000256" key="1">
    <source>
        <dbReference type="ARBA" id="ARBA00004123"/>
    </source>
</evidence>
<dbReference type="InterPro" id="IPR047854">
    <property type="entry name" value="RFC_lid"/>
</dbReference>
<keyword evidence="6 10" id="KW-0547">Nucleotide-binding</keyword>
<dbReference type="GO" id="GO:0016887">
    <property type="term" value="F:ATP hydrolysis activity"/>
    <property type="evidence" value="ECO:0007669"/>
    <property type="project" value="InterPro"/>
</dbReference>
<evidence type="ECO:0000256" key="6">
    <source>
        <dbReference type="ARBA" id="ARBA00022741"/>
    </source>
</evidence>
<dbReference type="GO" id="GO:0005634">
    <property type="term" value="C:nucleus"/>
    <property type="evidence" value="ECO:0007669"/>
    <property type="project" value="UniProtKB-SubCell"/>
</dbReference>
<feature type="compositionally biased region" description="Acidic residues" evidence="11">
    <location>
        <begin position="985"/>
        <end position="1008"/>
    </location>
</feature>
<dbReference type="InterPro" id="IPR001357">
    <property type="entry name" value="BRCT_dom"/>
</dbReference>
<gene>
    <name evidence="13" type="ORF">PENFLA_c028G04642</name>
</gene>
<dbReference type="EMBL" id="MLQL01000028">
    <property type="protein sequence ID" value="OQE16238.1"/>
    <property type="molecule type" value="Genomic_DNA"/>
</dbReference>
<keyword evidence="8" id="KW-0238">DNA-binding</keyword>
<dbReference type="SUPFAM" id="SSF48019">
    <property type="entry name" value="post-AAA+ oligomerization domain-like"/>
    <property type="match status" value="1"/>
</dbReference>
<dbReference type="InterPro" id="IPR012178">
    <property type="entry name" value="RFC1"/>
</dbReference>
<comment type="caution">
    <text evidence="13">The sequence shown here is derived from an EMBL/GenBank/DDBJ whole genome shotgun (WGS) entry which is preliminary data.</text>
</comment>
<evidence type="ECO:0000256" key="7">
    <source>
        <dbReference type="ARBA" id="ARBA00022840"/>
    </source>
</evidence>
<accession>A0A1V6SQT1</accession>
<keyword evidence="14" id="KW-1185">Reference proteome</keyword>
<dbReference type="InterPro" id="IPR027417">
    <property type="entry name" value="P-loop_NTPase"/>
</dbReference>
<dbReference type="PANTHER" id="PTHR23389:SF6">
    <property type="entry name" value="REPLICATION FACTOR C SUBUNIT 1"/>
    <property type="match status" value="1"/>
</dbReference>
<keyword evidence="7 10" id="KW-0067">ATP-binding</keyword>
<keyword evidence="5 10" id="KW-0235">DNA replication</keyword>
<keyword evidence="4" id="KW-0597">Phosphoprotein</keyword>
<feature type="compositionally biased region" description="Basic and acidic residues" evidence="11">
    <location>
        <begin position="269"/>
        <end position="278"/>
    </location>
</feature>
<dbReference type="InterPro" id="IPR008921">
    <property type="entry name" value="DNA_pol3_clamp-load_cplx_C"/>
</dbReference>
<dbReference type="CDD" id="cd18140">
    <property type="entry name" value="HLD_clamp_RFC"/>
    <property type="match status" value="1"/>
</dbReference>
<comment type="subcellular location">
    <subcellularLocation>
        <location evidence="1 10">Nucleus</location>
    </subcellularLocation>
</comment>
<dbReference type="Pfam" id="PF00533">
    <property type="entry name" value="BRCT"/>
    <property type="match status" value="1"/>
</dbReference>
<dbReference type="GO" id="GO:0005663">
    <property type="term" value="C:DNA replication factor C complex"/>
    <property type="evidence" value="ECO:0007669"/>
    <property type="project" value="InterPro"/>
</dbReference>
<dbReference type="Gene3D" id="3.40.50.300">
    <property type="entry name" value="P-loop containing nucleotide triphosphate hydrolases"/>
    <property type="match status" value="1"/>
</dbReference>
<dbReference type="InterPro" id="IPR013725">
    <property type="entry name" value="DNA_replication_fac_RFC1_C"/>
</dbReference>
<dbReference type="Proteomes" id="UP000191342">
    <property type="component" value="Unassembled WGS sequence"/>
</dbReference>
<feature type="compositionally biased region" description="Basic residues" evidence="11">
    <location>
        <begin position="259"/>
        <end position="268"/>
    </location>
</feature>
<proteinExistence type="inferred from homology"/>
<feature type="compositionally biased region" description="Basic residues" evidence="11">
    <location>
        <begin position="1046"/>
        <end position="1057"/>
    </location>
</feature>
<dbReference type="Pfam" id="PF00004">
    <property type="entry name" value="AAA"/>
    <property type="match status" value="1"/>
</dbReference>
<evidence type="ECO:0000256" key="10">
    <source>
        <dbReference type="PIRNR" id="PIRNR036578"/>
    </source>
</evidence>
<dbReference type="SMART" id="SM00382">
    <property type="entry name" value="AAA"/>
    <property type="match status" value="1"/>
</dbReference>
<evidence type="ECO:0000256" key="5">
    <source>
        <dbReference type="ARBA" id="ARBA00022705"/>
    </source>
</evidence>
<evidence type="ECO:0000259" key="12">
    <source>
        <dbReference type="PROSITE" id="PS50172"/>
    </source>
</evidence>
<feature type="region of interest" description="Disordered" evidence="11">
    <location>
        <begin position="1"/>
        <end position="320"/>
    </location>
</feature>
<evidence type="ECO:0000256" key="4">
    <source>
        <dbReference type="ARBA" id="ARBA00022553"/>
    </source>
</evidence>
<dbReference type="CDD" id="cd17752">
    <property type="entry name" value="BRCT_RFC1"/>
    <property type="match status" value="1"/>
</dbReference>
<dbReference type="FunFam" id="3.40.50.10190:FF:000001">
    <property type="entry name" value="Replication factor C subunit 1"/>
    <property type="match status" value="1"/>
</dbReference>
<dbReference type="PIRSF" id="PIRSF036578">
    <property type="entry name" value="RFC1"/>
    <property type="match status" value="1"/>
</dbReference>
<sequence length="1057" mass="116658">MDIRNFFGGKSSQGSSDAAAKPAAKKEDSSVTRKRRSRKVVDDSDEEEAVAPIKAPATKAKSNSQPKPKETKEEPTTSSEYFASSKKKARPTKTTEQARPDTAKVVAENPNPKKTVEEPASKGRTTTRGSTKQATKVLEDEKLGADDIFATEYGKAGGGDDAYVAGDDSDEDSDFEMLEVRPAAAASKSTQKEQSSRDDEDDVVMEDLPKIPAPKARPGRKRKSEALIDQDEDGDYQEPKKETKKAAPKAKAAASPAAKRQKASPKKAKKEDKPESKELQNIFDSIPTIDAPEPPQGEPKKFKFGAQQSRDPAMTGTKEMPVGEENCLAGLSFVFTGVLESLGREEGAQLVKKYGGKVVGAPSSKTSYVVLGADAGPKKLETIAKHKIKTINEDGLFELIRRLPANGGDGKAAEKYAEKLKADEAKVRAMAAEIDAEEKKREEQKRKTAMAQASKTKTAATASQTPPSPQHASSGDLWTTKYAPTSISMICGNKGAVEKTQTWLRNWHASAQADFKKGGKDGSGIYRAVIIHGPPGIGKTTAAHLVAKLEGFDVVETNASDTRSKKLVESSTLGVLDTTSLQGYFAGHGKQVESEKRKLVLIMDEVDGMSAGDRGGVGAVAAIVKKTKIPIILICNERKIQKMKPFDFITYDVPFRRPTAEQIRARLSTICFREGLKIPPPVLDGLIEGTHADIRQVINMLSTARLDQKGLNYDEGKQMSKSWEKNIILKPWDIVSKILSAQMFSPSSTSTLNDKVELYFNDHEFSYLMLQENYLKTKPALAGKYQGKEQRLKSLELMDNAASSISDGDLVDRMIHGTQQQWSLMPTHAIFSFVRPASFQYGNFNERPAFTSWLGNNSKQGKLSRYVKEIQGHMRLRTTGNRDEIRQQYMPLLQEKMIRRMMDEGKDCVDSVIDLMDEYYLTREDFDSMVELGLGPMDESKIKLETQTKATFTRLYNSRSHPMPFMKASNVVAPKQAKKEKPDIEDALEGSDEEEVVEEIKNEDEEELDLKKDKYVSLPKKKKAPAKGKKTKKADDDVDADEEKPKKARKSRAKAKA</sequence>
<dbReference type="Gene3D" id="3.40.50.10190">
    <property type="entry name" value="BRCT domain"/>
    <property type="match status" value="1"/>
</dbReference>
<feature type="domain" description="BRCT" evidence="12">
    <location>
        <begin position="323"/>
        <end position="402"/>
    </location>
</feature>
<dbReference type="InterPro" id="IPR003593">
    <property type="entry name" value="AAA+_ATPase"/>
</dbReference>
<dbReference type="PROSITE" id="PS50172">
    <property type="entry name" value="BRCT"/>
    <property type="match status" value="1"/>
</dbReference>
<evidence type="ECO:0000256" key="9">
    <source>
        <dbReference type="ARBA" id="ARBA00023242"/>
    </source>
</evidence>
<feature type="compositionally biased region" description="Polar residues" evidence="11">
    <location>
        <begin position="123"/>
        <end position="134"/>
    </location>
</feature>
<dbReference type="Gene3D" id="1.10.8.60">
    <property type="match status" value="1"/>
</dbReference>
<feature type="compositionally biased region" description="Basic residues" evidence="11">
    <location>
        <begin position="1019"/>
        <end position="1032"/>
    </location>
</feature>
<dbReference type="FunFam" id="1.10.8.60:FF:000021">
    <property type="entry name" value="Replication factor C subunit 1"/>
    <property type="match status" value="1"/>
</dbReference>
<feature type="region of interest" description="Disordered" evidence="11">
    <location>
        <begin position="968"/>
        <end position="1057"/>
    </location>
</feature>
<organism evidence="13 14">
    <name type="scientific">Penicillium flavigenum</name>
    <dbReference type="NCBI Taxonomy" id="254877"/>
    <lineage>
        <taxon>Eukaryota</taxon>
        <taxon>Fungi</taxon>
        <taxon>Dikarya</taxon>
        <taxon>Ascomycota</taxon>
        <taxon>Pezizomycotina</taxon>
        <taxon>Eurotiomycetes</taxon>
        <taxon>Eurotiomycetidae</taxon>
        <taxon>Eurotiales</taxon>
        <taxon>Aspergillaceae</taxon>
        <taxon>Penicillium</taxon>
    </lineage>
</organism>
<evidence type="ECO:0000256" key="2">
    <source>
        <dbReference type="ARBA" id="ARBA00006116"/>
    </source>
</evidence>
<feature type="region of interest" description="Disordered" evidence="11">
    <location>
        <begin position="435"/>
        <end position="477"/>
    </location>
</feature>
<dbReference type="FunFam" id="1.20.272.10:FF:000005">
    <property type="entry name" value="Replication factor C subunit 1"/>
    <property type="match status" value="1"/>
</dbReference>
<feature type="compositionally biased region" description="Acidic residues" evidence="11">
    <location>
        <begin position="167"/>
        <end position="177"/>
    </location>
</feature>
<dbReference type="Pfam" id="PF08519">
    <property type="entry name" value="RFC1"/>
    <property type="match status" value="1"/>
</dbReference>
<evidence type="ECO:0000256" key="8">
    <source>
        <dbReference type="ARBA" id="ARBA00023125"/>
    </source>
</evidence>
<evidence type="ECO:0000256" key="11">
    <source>
        <dbReference type="SAM" id="MobiDB-lite"/>
    </source>
</evidence>